<dbReference type="RefSeq" id="WP_270039001.1">
    <property type="nucleotide sequence ID" value="NZ_JAPDOD010000004.1"/>
</dbReference>
<dbReference type="Proteomes" id="UP001149140">
    <property type="component" value="Unassembled WGS sequence"/>
</dbReference>
<reference evidence="1" key="1">
    <citation type="submission" date="2022-10" db="EMBL/GenBank/DDBJ databases">
        <title>The WGS of Solirubrobacter ginsenosidimutans DSM 21036.</title>
        <authorList>
            <person name="Jiang Z."/>
        </authorList>
    </citation>
    <scope>NUCLEOTIDE SEQUENCE</scope>
    <source>
        <strain evidence="1">DSM 21036</strain>
    </source>
</reference>
<protein>
    <submittedName>
        <fullName evidence="1">Uncharacterized protein</fullName>
    </submittedName>
</protein>
<dbReference type="AlphaFoldDB" id="A0A9X3MPE9"/>
<proteinExistence type="predicted"/>
<evidence type="ECO:0000313" key="2">
    <source>
        <dbReference type="Proteomes" id="UP001149140"/>
    </source>
</evidence>
<dbReference type="EMBL" id="JAPDOD010000004">
    <property type="protein sequence ID" value="MDA0160234.1"/>
    <property type="molecule type" value="Genomic_DNA"/>
</dbReference>
<name>A0A9X3MPE9_9ACTN</name>
<keyword evidence="2" id="KW-1185">Reference proteome</keyword>
<sequence length="41" mass="4106">MSPSSIARLCAGVAVTLVLFVATTGAPATAQTHALLQTHAK</sequence>
<accession>A0A9X3MPE9</accession>
<organism evidence="1 2">
    <name type="scientific">Solirubrobacter ginsenosidimutans</name>
    <dbReference type="NCBI Taxonomy" id="490573"/>
    <lineage>
        <taxon>Bacteria</taxon>
        <taxon>Bacillati</taxon>
        <taxon>Actinomycetota</taxon>
        <taxon>Thermoleophilia</taxon>
        <taxon>Solirubrobacterales</taxon>
        <taxon>Solirubrobacteraceae</taxon>
        <taxon>Solirubrobacter</taxon>
    </lineage>
</organism>
<evidence type="ECO:0000313" key="1">
    <source>
        <dbReference type="EMBL" id="MDA0160234.1"/>
    </source>
</evidence>
<gene>
    <name evidence="1" type="ORF">OM076_08165</name>
</gene>
<comment type="caution">
    <text evidence="1">The sequence shown here is derived from an EMBL/GenBank/DDBJ whole genome shotgun (WGS) entry which is preliminary data.</text>
</comment>